<dbReference type="EMBL" id="OU895879">
    <property type="protein sequence ID" value="CAG9808305.1"/>
    <property type="molecule type" value="Genomic_DNA"/>
</dbReference>
<evidence type="ECO:0000313" key="7">
    <source>
        <dbReference type="Proteomes" id="UP001153620"/>
    </source>
</evidence>
<gene>
    <name evidence="6" type="ORF">CHIRRI_LOCUS11147</name>
</gene>
<feature type="domain" description="MD-2-related lipid-recognition" evidence="5">
    <location>
        <begin position="22"/>
        <end position="147"/>
    </location>
</feature>
<dbReference type="Proteomes" id="UP001153620">
    <property type="component" value="Chromosome 3"/>
</dbReference>
<evidence type="ECO:0000256" key="2">
    <source>
        <dbReference type="ARBA" id="ARBA00006370"/>
    </source>
</evidence>
<dbReference type="OrthoDB" id="6489092at2759"/>
<feature type="chain" id="PRO_5040150160" description="MD-2-related lipid-recognition domain-containing protein" evidence="4">
    <location>
        <begin position="20"/>
        <end position="150"/>
    </location>
</feature>
<dbReference type="SUPFAM" id="SSF81296">
    <property type="entry name" value="E set domains"/>
    <property type="match status" value="1"/>
</dbReference>
<evidence type="ECO:0000256" key="1">
    <source>
        <dbReference type="ARBA" id="ARBA00004613"/>
    </source>
</evidence>
<dbReference type="SMART" id="SM00737">
    <property type="entry name" value="ML"/>
    <property type="match status" value="1"/>
</dbReference>
<evidence type="ECO:0000259" key="5">
    <source>
        <dbReference type="SMART" id="SM00737"/>
    </source>
</evidence>
<protein>
    <recommendedName>
        <fullName evidence="5">MD-2-related lipid-recognition domain-containing protein</fullName>
    </recommendedName>
</protein>
<evidence type="ECO:0000256" key="3">
    <source>
        <dbReference type="ARBA" id="ARBA00022525"/>
    </source>
</evidence>
<dbReference type="Pfam" id="PF02221">
    <property type="entry name" value="E1_DerP2_DerF2"/>
    <property type="match status" value="1"/>
</dbReference>
<keyword evidence="4" id="KW-0732">Signal</keyword>
<dbReference type="AlphaFoldDB" id="A0A9N9WW48"/>
<dbReference type="PANTHER" id="PTHR11306">
    <property type="entry name" value="NIEMANN PICK TYPE C2 PROTEIN NPC2-RELATED"/>
    <property type="match status" value="1"/>
</dbReference>
<dbReference type="InterPro" id="IPR014756">
    <property type="entry name" value="Ig_E-set"/>
</dbReference>
<comment type="similarity">
    <text evidence="2">Belongs to the NPC2 family.</text>
</comment>
<reference evidence="6" key="1">
    <citation type="submission" date="2022-01" db="EMBL/GenBank/DDBJ databases">
        <authorList>
            <person name="King R."/>
        </authorList>
    </citation>
    <scope>NUCLEOTIDE SEQUENCE</scope>
</reference>
<dbReference type="GO" id="GO:0005576">
    <property type="term" value="C:extracellular region"/>
    <property type="evidence" value="ECO:0007669"/>
    <property type="project" value="UniProtKB-SubCell"/>
</dbReference>
<organism evidence="6 7">
    <name type="scientific">Chironomus riparius</name>
    <dbReference type="NCBI Taxonomy" id="315576"/>
    <lineage>
        <taxon>Eukaryota</taxon>
        <taxon>Metazoa</taxon>
        <taxon>Ecdysozoa</taxon>
        <taxon>Arthropoda</taxon>
        <taxon>Hexapoda</taxon>
        <taxon>Insecta</taxon>
        <taxon>Pterygota</taxon>
        <taxon>Neoptera</taxon>
        <taxon>Endopterygota</taxon>
        <taxon>Diptera</taxon>
        <taxon>Nematocera</taxon>
        <taxon>Chironomoidea</taxon>
        <taxon>Chironomidae</taxon>
        <taxon>Chironominae</taxon>
        <taxon>Chironomus</taxon>
    </lineage>
</organism>
<reference evidence="6" key="2">
    <citation type="submission" date="2022-10" db="EMBL/GenBank/DDBJ databases">
        <authorList>
            <consortium name="ENA_rothamsted_submissions"/>
            <consortium name="culmorum"/>
            <person name="King R."/>
        </authorList>
    </citation>
    <scope>NUCLEOTIDE SEQUENCE</scope>
</reference>
<sequence length="150" mass="16650">MRKFTFLVILATLCAVGHSLEVKSCSSSLKAPKSVTFKGCEKMPCKFRKGSDLTAEIRFKASETTKTLTPQLSAKVWTLKVPINLPVEHQNGCAHLKEGKCPLNVNDEAVYYVEAPIKSSYPSMKTEIEVNLVGDNKKSHMCFRIDAQLV</sequence>
<dbReference type="InterPro" id="IPR039670">
    <property type="entry name" value="NPC2-like"/>
</dbReference>
<dbReference type="PANTHER" id="PTHR11306:SF36">
    <property type="entry name" value="NIEMANN-PICK TYPE C-2C-RELATED"/>
    <property type="match status" value="1"/>
</dbReference>
<dbReference type="FunFam" id="2.60.40.770:FF:000001">
    <property type="entry name" value="NPC intracellular cholesterol transporter 2"/>
    <property type="match status" value="1"/>
</dbReference>
<dbReference type="GO" id="GO:0015918">
    <property type="term" value="P:sterol transport"/>
    <property type="evidence" value="ECO:0007669"/>
    <property type="project" value="InterPro"/>
</dbReference>
<proteinExistence type="inferred from homology"/>
<name>A0A9N9WW48_9DIPT</name>
<evidence type="ECO:0000313" key="6">
    <source>
        <dbReference type="EMBL" id="CAG9808305.1"/>
    </source>
</evidence>
<dbReference type="GO" id="GO:0032934">
    <property type="term" value="F:sterol binding"/>
    <property type="evidence" value="ECO:0007669"/>
    <property type="project" value="InterPro"/>
</dbReference>
<keyword evidence="7" id="KW-1185">Reference proteome</keyword>
<comment type="subcellular location">
    <subcellularLocation>
        <location evidence="1">Secreted</location>
    </subcellularLocation>
</comment>
<accession>A0A9N9WW48</accession>
<feature type="signal peptide" evidence="4">
    <location>
        <begin position="1"/>
        <end position="19"/>
    </location>
</feature>
<keyword evidence="3" id="KW-0964">Secreted</keyword>
<dbReference type="InterPro" id="IPR003172">
    <property type="entry name" value="ML_dom"/>
</dbReference>
<evidence type="ECO:0000256" key="4">
    <source>
        <dbReference type="SAM" id="SignalP"/>
    </source>
</evidence>
<dbReference type="Gene3D" id="2.60.40.770">
    <property type="match status" value="1"/>
</dbReference>